<sequence length="331" mass="37623">MILADKIITLRKKNGWSQEELADQLEVSRQSVSKWEGAQSIPDMNKILKLSKVFGVSTDYLLKDEIVIAENETQPETDNHSAEVSVSMEEANAFLQFKNISSSRIALGVMLCIFSPIVLILLDFLQENHFLSISEEQVIGIGMTVLLILVGIAVALFVTTSIQGNRYNYLEKESLDTAYGVKGMVLEKREKFQTSYTFQITIGIILCLISVIPHLFLSMILFKENEKLADMIAIPLMLILVGFGVFLIVHSSIIWGGMNMLLEREDYTRLHKEEQRRNAPITTIYWCLTISIYLAYSFITQQWHISWIFWPIAGVSYGVIIGLFKLIRNKA</sequence>
<dbReference type="PROSITE" id="PS50943">
    <property type="entry name" value="HTH_CROC1"/>
    <property type="match status" value="1"/>
</dbReference>
<keyword evidence="5" id="KW-1185">Reference proteome</keyword>
<evidence type="ECO:0000313" key="5">
    <source>
        <dbReference type="Proteomes" id="UP000005017"/>
    </source>
</evidence>
<feature type="transmembrane region" description="Helical" evidence="2">
    <location>
        <begin position="279"/>
        <end position="299"/>
    </location>
</feature>
<keyword evidence="2" id="KW-0472">Membrane</keyword>
<keyword evidence="2" id="KW-0812">Transmembrane</keyword>
<proteinExistence type="predicted"/>
<dbReference type="SUPFAM" id="SSF47413">
    <property type="entry name" value="lambda repressor-like DNA-binding domains"/>
    <property type="match status" value="1"/>
</dbReference>
<feature type="transmembrane region" description="Helical" evidence="2">
    <location>
        <begin position="105"/>
        <end position="125"/>
    </location>
</feature>
<reference evidence="5" key="1">
    <citation type="submission" date="2009-12" db="EMBL/GenBank/DDBJ databases">
        <title>Sequence of Clostridiales genomosp. BVAB3 str. UPII9-5.</title>
        <authorList>
            <person name="Madupu R."/>
            <person name="Durkin A.S."/>
            <person name="Torralba M."/>
            <person name="Methe B."/>
            <person name="Sutton G.G."/>
            <person name="Strausberg R.L."/>
            <person name="Nelson K.E."/>
        </authorList>
    </citation>
    <scope>NUCLEOTIDE SEQUENCE [LARGE SCALE GENOMIC DNA]</scope>
    <source>
        <strain evidence="5">W1219</strain>
    </source>
</reference>
<dbReference type="STRING" id="679192.HMPREF9013_0176"/>
<dbReference type="Pfam" id="PF01381">
    <property type="entry name" value="HTH_3"/>
    <property type="match status" value="1"/>
</dbReference>
<feature type="transmembrane region" description="Helical" evidence="2">
    <location>
        <begin position="232"/>
        <end position="258"/>
    </location>
</feature>
<dbReference type="InterPro" id="IPR001387">
    <property type="entry name" value="Cro/C1-type_HTH"/>
</dbReference>
<feature type="transmembrane region" description="Helical" evidence="2">
    <location>
        <begin position="137"/>
        <end position="158"/>
    </location>
</feature>
<gene>
    <name evidence="4" type="ORF">HMPREF9013_0176</name>
</gene>
<keyword evidence="1 4" id="KW-0238">DNA-binding</keyword>
<protein>
    <submittedName>
        <fullName evidence="4">DNA-binding helix-turn-helix protein</fullName>
    </submittedName>
</protein>
<dbReference type="PANTHER" id="PTHR46558:SF13">
    <property type="entry name" value="HTH-TYPE TRANSCRIPTIONAL REGULATOR IMMR"/>
    <property type="match status" value="1"/>
</dbReference>
<feature type="transmembrane region" description="Helical" evidence="2">
    <location>
        <begin position="196"/>
        <end position="220"/>
    </location>
</feature>
<feature type="domain" description="HTH cro/C1-type" evidence="3">
    <location>
        <begin position="7"/>
        <end position="61"/>
    </location>
</feature>
<dbReference type="CDD" id="cd00093">
    <property type="entry name" value="HTH_XRE"/>
    <property type="match status" value="1"/>
</dbReference>
<evidence type="ECO:0000256" key="2">
    <source>
        <dbReference type="SAM" id="Phobius"/>
    </source>
</evidence>
<name>D2MNF1_9FIRM</name>
<dbReference type="eggNOG" id="COG1476">
    <property type="taxonomic scope" value="Bacteria"/>
</dbReference>
<dbReference type="PANTHER" id="PTHR46558">
    <property type="entry name" value="TRACRIPTIONAL REGULATORY PROTEIN-RELATED-RELATED"/>
    <property type="match status" value="1"/>
</dbReference>
<dbReference type="OrthoDB" id="9815852at2"/>
<feature type="transmembrane region" description="Helical" evidence="2">
    <location>
        <begin position="305"/>
        <end position="327"/>
    </location>
</feature>
<accession>D2MNF1</accession>
<dbReference type="SMART" id="SM00530">
    <property type="entry name" value="HTH_XRE"/>
    <property type="match status" value="1"/>
</dbReference>
<evidence type="ECO:0000256" key="1">
    <source>
        <dbReference type="ARBA" id="ARBA00023125"/>
    </source>
</evidence>
<dbReference type="RefSeq" id="WP_006626922.1">
    <property type="nucleotide sequence ID" value="NZ_ADFR01000003.1"/>
</dbReference>
<dbReference type="GO" id="GO:0003677">
    <property type="term" value="F:DNA binding"/>
    <property type="evidence" value="ECO:0007669"/>
    <property type="project" value="UniProtKB-KW"/>
</dbReference>
<evidence type="ECO:0000259" key="3">
    <source>
        <dbReference type="PROSITE" id="PS50943"/>
    </source>
</evidence>
<evidence type="ECO:0000313" key="4">
    <source>
        <dbReference type="EMBL" id="EFC05973.1"/>
    </source>
</evidence>
<comment type="caution">
    <text evidence="4">The sequence shown here is derived from an EMBL/GenBank/DDBJ whole genome shotgun (WGS) entry which is preliminary data.</text>
</comment>
<dbReference type="AlphaFoldDB" id="D2MNF1"/>
<organism evidence="4 5">
    <name type="scientific">Bulleidia extructa W1219</name>
    <dbReference type="NCBI Taxonomy" id="679192"/>
    <lineage>
        <taxon>Bacteria</taxon>
        <taxon>Bacillati</taxon>
        <taxon>Bacillota</taxon>
        <taxon>Erysipelotrichia</taxon>
        <taxon>Erysipelotrichales</taxon>
        <taxon>Erysipelotrichaceae</taxon>
        <taxon>Bulleidia</taxon>
    </lineage>
</organism>
<dbReference type="EMBL" id="ADFR01000003">
    <property type="protein sequence ID" value="EFC05973.1"/>
    <property type="molecule type" value="Genomic_DNA"/>
</dbReference>
<dbReference type="Proteomes" id="UP000005017">
    <property type="component" value="Unassembled WGS sequence"/>
</dbReference>
<dbReference type="Gene3D" id="1.10.260.40">
    <property type="entry name" value="lambda repressor-like DNA-binding domains"/>
    <property type="match status" value="1"/>
</dbReference>
<dbReference type="InterPro" id="IPR010982">
    <property type="entry name" value="Lambda_DNA-bd_dom_sf"/>
</dbReference>
<keyword evidence="2" id="KW-1133">Transmembrane helix</keyword>